<evidence type="ECO:0000313" key="10">
    <source>
        <dbReference type="EMBL" id="ANO53123.1"/>
    </source>
</evidence>
<dbReference type="Pfam" id="PF24961">
    <property type="entry name" value="NfeD_membrane"/>
    <property type="match status" value="1"/>
</dbReference>
<feature type="transmembrane region" description="Helical" evidence="6">
    <location>
        <begin position="264"/>
        <end position="286"/>
    </location>
</feature>
<dbReference type="CDD" id="cd07020">
    <property type="entry name" value="Clp_protease_NfeD_1"/>
    <property type="match status" value="1"/>
</dbReference>
<sequence length="467" mass="49094">MLFALLPLGLAHGAGKVVQLELEGPLGVATSEYVIAGIQTANEQQAQLVILRMDTPGGLVEPMRDIIRSILGSDVPVATYVAPGGARADSAGTYILLASHIAAMAPTTHLGAATPVSLGGDDSTSPFSPGKPAPDFATDSPDEQQPDDDTANPDSSDEAEAPEQPEPDTAMGRKVLNDAIAYIRGLAETHGRNADWAERAVRDAATLTATEALEQNVIDLIAEDRDALLEQVNGMELTVNNNPMTVDTTDVVVENIEPSWRLKFLGTIANPQVALLLMIVGIYGLMFEGWNPGAVVPGVVGVVCLLLAAYALQIIPVNYAGLALILVGLVLIVAEAFAPSFGALGLGGIVAFIFGAIMTFDSGVPGFGISITFVISFGLIAGLLLLWMVTYLVKLRKRGAVSGEESILNSVAVAMESFTGQGRVWLEGEAWQASSNVAIQKDQKLKVRAIDGLELQVEPLDPTPHKS</sequence>
<keyword evidence="4 6" id="KW-0472">Membrane</keyword>
<dbReference type="PANTHER" id="PTHR33507">
    <property type="entry name" value="INNER MEMBRANE PROTEIN YBBJ"/>
    <property type="match status" value="1"/>
</dbReference>
<feature type="transmembrane region" description="Helical" evidence="6">
    <location>
        <begin position="317"/>
        <end position="334"/>
    </location>
</feature>
<evidence type="ECO:0000256" key="1">
    <source>
        <dbReference type="ARBA" id="ARBA00004141"/>
    </source>
</evidence>
<reference evidence="10 11" key="1">
    <citation type="submission" date="2016-06" db="EMBL/GenBank/DDBJ databases">
        <title>Complete genome sequence of a deep-branching marine Gamma Proteobacterium Woeseia oceani type strain XK5.</title>
        <authorList>
            <person name="Mu D."/>
            <person name="Du Z."/>
        </authorList>
    </citation>
    <scope>NUCLEOTIDE SEQUENCE [LARGE SCALE GENOMIC DNA]</scope>
    <source>
        <strain evidence="10 11">XK5</strain>
    </source>
</reference>
<evidence type="ECO:0000259" key="8">
    <source>
        <dbReference type="Pfam" id="PF24961"/>
    </source>
</evidence>
<dbReference type="AlphaFoldDB" id="A0A193LL30"/>
<gene>
    <name evidence="10" type="ORF">BA177_08955</name>
</gene>
<keyword evidence="2 6" id="KW-0812">Transmembrane</keyword>
<feature type="domain" description="NfeD1b N-terminal" evidence="9">
    <location>
        <begin position="31"/>
        <end position="121"/>
    </location>
</feature>
<name>A0A193LL30_9GAMM</name>
<dbReference type="EMBL" id="CP016268">
    <property type="protein sequence ID" value="ANO53123.1"/>
    <property type="molecule type" value="Genomic_DNA"/>
</dbReference>
<dbReference type="Pfam" id="PF01957">
    <property type="entry name" value="NfeD"/>
    <property type="match status" value="1"/>
</dbReference>
<dbReference type="GO" id="GO:0016020">
    <property type="term" value="C:membrane"/>
    <property type="evidence" value="ECO:0007669"/>
    <property type="project" value="UniProtKB-SubCell"/>
</dbReference>
<dbReference type="InterPro" id="IPR012340">
    <property type="entry name" value="NA-bd_OB-fold"/>
</dbReference>
<dbReference type="SUPFAM" id="SSF141322">
    <property type="entry name" value="NfeD domain-like"/>
    <property type="match status" value="1"/>
</dbReference>
<feature type="transmembrane region" description="Helical" evidence="6">
    <location>
        <begin position="366"/>
        <end position="389"/>
    </location>
</feature>
<keyword evidence="11" id="KW-1185">Reference proteome</keyword>
<dbReference type="Gene3D" id="3.90.226.10">
    <property type="entry name" value="2-enoyl-CoA Hydratase, Chain A, domain 1"/>
    <property type="match status" value="1"/>
</dbReference>
<feature type="transmembrane region" description="Helical" evidence="6">
    <location>
        <begin position="293"/>
        <end position="311"/>
    </location>
</feature>
<dbReference type="InterPro" id="IPR002810">
    <property type="entry name" value="NfeD-like_C"/>
</dbReference>
<feature type="domain" description="NfeD integral membrane" evidence="8">
    <location>
        <begin position="273"/>
        <end position="389"/>
    </location>
</feature>
<accession>A0A193LL30</accession>
<dbReference type="InterPro" id="IPR029045">
    <property type="entry name" value="ClpP/crotonase-like_dom_sf"/>
</dbReference>
<dbReference type="Pfam" id="PF25145">
    <property type="entry name" value="NfeD1b_N"/>
    <property type="match status" value="1"/>
</dbReference>
<dbReference type="PANTHER" id="PTHR33507:SF4">
    <property type="entry name" value="NODULATION COMPETITIVENESS PROTEIN NFED"/>
    <property type="match status" value="1"/>
</dbReference>
<evidence type="ECO:0000256" key="6">
    <source>
        <dbReference type="SAM" id="Phobius"/>
    </source>
</evidence>
<comment type="subcellular location">
    <subcellularLocation>
        <location evidence="1">Membrane</location>
        <topology evidence="1">Multi-pass membrane protein</topology>
    </subcellularLocation>
</comment>
<dbReference type="InterPro" id="IPR056738">
    <property type="entry name" value="NfeD1b_N"/>
</dbReference>
<feature type="compositionally biased region" description="Acidic residues" evidence="5">
    <location>
        <begin position="140"/>
        <end position="166"/>
    </location>
</feature>
<evidence type="ECO:0000259" key="9">
    <source>
        <dbReference type="Pfam" id="PF25145"/>
    </source>
</evidence>
<feature type="domain" description="NfeD-like C-terminal" evidence="7">
    <location>
        <begin position="405"/>
        <end position="459"/>
    </location>
</feature>
<proteinExistence type="predicted"/>
<feature type="region of interest" description="Disordered" evidence="5">
    <location>
        <begin position="114"/>
        <end position="172"/>
    </location>
</feature>
<organism evidence="10 11">
    <name type="scientific">Woeseia oceani</name>
    <dbReference type="NCBI Taxonomy" id="1548547"/>
    <lineage>
        <taxon>Bacteria</taxon>
        <taxon>Pseudomonadati</taxon>
        <taxon>Pseudomonadota</taxon>
        <taxon>Gammaproteobacteria</taxon>
        <taxon>Woeseiales</taxon>
        <taxon>Woeseiaceae</taxon>
        <taxon>Woeseia</taxon>
    </lineage>
</organism>
<evidence type="ECO:0000256" key="2">
    <source>
        <dbReference type="ARBA" id="ARBA00022692"/>
    </source>
</evidence>
<protein>
    <submittedName>
        <fullName evidence="10">Uncharacterized protein</fullName>
    </submittedName>
</protein>
<dbReference type="SUPFAM" id="SSF52096">
    <property type="entry name" value="ClpP/crotonase"/>
    <property type="match status" value="1"/>
</dbReference>
<keyword evidence="3 6" id="KW-1133">Transmembrane helix</keyword>
<dbReference type="InterPro" id="IPR056739">
    <property type="entry name" value="NfeD_membrane"/>
</dbReference>
<evidence type="ECO:0000256" key="5">
    <source>
        <dbReference type="SAM" id="MobiDB-lite"/>
    </source>
</evidence>
<dbReference type="InterPro" id="IPR052165">
    <property type="entry name" value="Membrane_assoc_protease"/>
</dbReference>
<evidence type="ECO:0000259" key="7">
    <source>
        <dbReference type="Pfam" id="PF01957"/>
    </source>
</evidence>
<dbReference type="KEGG" id="woc:BA177_08955"/>
<dbReference type="Gene3D" id="2.40.50.140">
    <property type="entry name" value="Nucleic acid-binding proteins"/>
    <property type="match status" value="1"/>
</dbReference>
<dbReference type="Proteomes" id="UP000092695">
    <property type="component" value="Chromosome"/>
</dbReference>
<feature type="transmembrane region" description="Helical" evidence="6">
    <location>
        <begin position="341"/>
        <end position="360"/>
    </location>
</feature>
<evidence type="ECO:0000313" key="11">
    <source>
        <dbReference type="Proteomes" id="UP000092695"/>
    </source>
</evidence>
<dbReference type="STRING" id="1548547.BA177_08955"/>
<evidence type="ECO:0000256" key="3">
    <source>
        <dbReference type="ARBA" id="ARBA00022989"/>
    </source>
</evidence>
<evidence type="ECO:0000256" key="4">
    <source>
        <dbReference type="ARBA" id="ARBA00023136"/>
    </source>
</evidence>